<gene>
    <name evidence="1" type="ORF">PAUS00366_LOCUS12249</name>
</gene>
<evidence type="ECO:0000313" key="1">
    <source>
        <dbReference type="EMBL" id="CAE0719495.1"/>
    </source>
</evidence>
<accession>A0A7S4EKH3</accession>
<dbReference type="PANTHER" id="PTHR35149:SF2">
    <property type="entry name" value="DUF262 DOMAIN-CONTAINING PROTEIN"/>
    <property type="match status" value="1"/>
</dbReference>
<name>A0A7S4EKH3_9STRA</name>
<dbReference type="PANTHER" id="PTHR35149">
    <property type="entry name" value="SLL5132 PROTEIN"/>
    <property type="match status" value="1"/>
</dbReference>
<organism evidence="1">
    <name type="scientific">Pseudo-nitzschia australis</name>
    <dbReference type="NCBI Taxonomy" id="44445"/>
    <lineage>
        <taxon>Eukaryota</taxon>
        <taxon>Sar</taxon>
        <taxon>Stramenopiles</taxon>
        <taxon>Ochrophyta</taxon>
        <taxon>Bacillariophyta</taxon>
        <taxon>Bacillariophyceae</taxon>
        <taxon>Bacillariophycidae</taxon>
        <taxon>Bacillariales</taxon>
        <taxon>Bacillariaceae</taxon>
        <taxon>Pseudo-nitzschia</taxon>
    </lineage>
</organism>
<reference evidence="1" key="1">
    <citation type="submission" date="2021-01" db="EMBL/GenBank/DDBJ databases">
        <authorList>
            <person name="Corre E."/>
            <person name="Pelletier E."/>
            <person name="Niang G."/>
            <person name="Scheremetjew M."/>
            <person name="Finn R."/>
            <person name="Kale V."/>
            <person name="Holt S."/>
            <person name="Cochrane G."/>
            <person name="Meng A."/>
            <person name="Brown T."/>
            <person name="Cohen L."/>
        </authorList>
    </citation>
    <scope>NUCLEOTIDE SEQUENCE</scope>
    <source>
        <strain evidence="1">10249 10 AB</strain>
    </source>
</reference>
<proteinExistence type="predicted"/>
<dbReference type="AlphaFoldDB" id="A0A7S4EKH3"/>
<sequence length="209" mass="24013">MRSVHSDRVQLFRKRLEDLSEDQIFDLNKRFSDDVYIMVCIPSDAIIARNIVMGQGKGKNVEPVDWFKGMVCFNYNEEESVQDATLKSWNELCEDVGRDTLQDACILLAQRRLGTRVKKNGEVTLVEQFLRDRIDAIDNHGSDKGEAIFKSEVAPAARALNDFRKGIFKLDETDRTNRDPPSLSFLRATAKHRNDYTESYNPLLYKCGE</sequence>
<protein>
    <submittedName>
        <fullName evidence="1">Uncharacterized protein</fullName>
    </submittedName>
</protein>
<dbReference type="EMBL" id="HBIX01016950">
    <property type="protein sequence ID" value="CAE0719495.1"/>
    <property type="molecule type" value="Transcribed_RNA"/>
</dbReference>